<evidence type="ECO:0000256" key="7">
    <source>
        <dbReference type="ARBA" id="ARBA00023285"/>
    </source>
</evidence>
<feature type="disulfide bond" evidence="8">
    <location>
        <begin position="320"/>
        <end position="335"/>
    </location>
</feature>
<evidence type="ECO:0000256" key="8">
    <source>
        <dbReference type="PROSITE-ProRule" id="PRU00261"/>
    </source>
</evidence>
<dbReference type="InterPro" id="IPR011330">
    <property type="entry name" value="Glyco_hydro/deAcase_b/a-brl"/>
</dbReference>
<feature type="domain" description="Chitin-binding type-1" evidence="10">
    <location>
        <begin position="389"/>
        <end position="434"/>
    </location>
</feature>
<evidence type="ECO:0000256" key="4">
    <source>
        <dbReference type="ARBA" id="ARBA00022729"/>
    </source>
</evidence>
<sequence length="434" mass="45120">MKSVTLLATLALVSLSSAHSGPSMPKLMGGREFLQKIKSHDAIPAPIASPVHVEERTPEVRPRAGDPNTCGPGIGSCVNACCSPEGYCGTGKDYCAAPDCQFQYGALCDTLQAPAGDSTANIARPHIGSVPYGGAGIYDCQVAGDIAFTFDDGPYLYTNDLLDKLAAYGAKATFMITGNNLGKGAIDTTQQYSTVIKQCNATCGNLMADLGYHVTYFDLDTEGYLNDATTLIQNSKNIWDKAIATAKPATDNFLEIEHDIHYQTVYNLTDYILSSMYSHGFKSVTVGECLGDPPANWYRSGNASAPVPTPSQQISDDGSCNADVTCVGSSYGNCCSQNGYCGSTTDYCGTGCQPIAGTCSASSISTAKSTSTSTTSTAAATSSLKVSDDGSCAGTTKETCQGSSFGNCCSQNGYCGSTTDYCGTGCQKGFGTCT</sequence>
<dbReference type="Proteomes" id="UP000322873">
    <property type="component" value="Unassembled WGS sequence"/>
</dbReference>
<dbReference type="VEuPathDB" id="FungiDB:MFRU_003g03560"/>
<accession>A0A5M9JT50</accession>
<evidence type="ECO:0000256" key="9">
    <source>
        <dbReference type="SAM" id="SignalP"/>
    </source>
</evidence>
<evidence type="ECO:0000256" key="6">
    <source>
        <dbReference type="ARBA" id="ARBA00023277"/>
    </source>
</evidence>
<feature type="disulfide bond" evidence="8">
    <location>
        <begin position="408"/>
        <end position="422"/>
    </location>
</feature>
<evidence type="ECO:0000256" key="5">
    <source>
        <dbReference type="ARBA" id="ARBA00022801"/>
    </source>
</evidence>
<dbReference type="CDD" id="cd11618">
    <property type="entry name" value="ChtBD1_1"/>
    <property type="match status" value="2"/>
</dbReference>
<proteinExistence type="predicted"/>
<dbReference type="PANTHER" id="PTHR46471">
    <property type="entry name" value="CHITIN DEACETYLASE"/>
    <property type="match status" value="1"/>
</dbReference>
<keyword evidence="8" id="KW-1015">Disulfide bond</keyword>
<dbReference type="GO" id="GO:0005975">
    <property type="term" value="P:carbohydrate metabolic process"/>
    <property type="evidence" value="ECO:0007669"/>
    <property type="project" value="InterPro"/>
</dbReference>
<reference evidence="11 12" key="1">
    <citation type="submission" date="2019-06" db="EMBL/GenBank/DDBJ databases">
        <title>Genome Sequence of the Brown Rot Fungal Pathogen Monilinia fructicola.</title>
        <authorList>
            <person name="De Miccolis Angelini R.M."/>
            <person name="Landi L."/>
            <person name="Abate D."/>
            <person name="Pollastro S."/>
            <person name="Romanazzi G."/>
            <person name="Faretra F."/>
        </authorList>
    </citation>
    <scope>NUCLEOTIDE SEQUENCE [LARGE SCALE GENOMIC DNA]</scope>
    <source>
        <strain evidence="11 12">Mfrc123</strain>
    </source>
</reference>
<comment type="caution">
    <text evidence="8">Lacks conserved residue(s) required for the propagation of feature annotation.</text>
</comment>
<evidence type="ECO:0000313" key="11">
    <source>
        <dbReference type="EMBL" id="KAA8572421.1"/>
    </source>
</evidence>
<dbReference type="InterPro" id="IPR001002">
    <property type="entry name" value="Chitin-bd_1"/>
</dbReference>
<protein>
    <recommendedName>
        <fullName evidence="10">Chitin-binding type-1 domain-containing protein</fullName>
    </recommendedName>
</protein>
<dbReference type="InterPro" id="IPR002509">
    <property type="entry name" value="NODB_dom"/>
</dbReference>
<dbReference type="AlphaFoldDB" id="A0A5M9JT50"/>
<comment type="cofactor">
    <cofactor evidence="1">
        <name>Co(2+)</name>
        <dbReference type="ChEBI" id="CHEBI:48828"/>
    </cofactor>
</comment>
<dbReference type="PANTHER" id="PTHR46471:SF2">
    <property type="entry name" value="CHITIN DEACETYLASE-RELATED"/>
    <property type="match status" value="1"/>
</dbReference>
<keyword evidence="5" id="KW-0378">Hydrolase</keyword>
<dbReference type="Gene3D" id="3.20.20.370">
    <property type="entry name" value="Glycoside hydrolase/deacetylase"/>
    <property type="match status" value="2"/>
</dbReference>
<dbReference type="SUPFAM" id="SSF57016">
    <property type="entry name" value="Plant lectins/antimicrobial peptides"/>
    <property type="match status" value="3"/>
</dbReference>
<keyword evidence="3" id="KW-0479">Metal-binding</keyword>
<evidence type="ECO:0000313" key="12">
    <source>
        <dbReference type="Proteomes" id="UP000322873"/>
    </source>
</evidence>
<dbReference type="SUPFAM" id="SSF88713">
    <property type="entry name" value="Glycoside hydrolase/deacetylase"/>
    <property type="match status" value="1"/>
</dbReference>
<dbReference type="EMBL" id="VICG01000004">
    <property type="protein sequence ID" value="KAA8572421.1"/>
    <property type="molecule type" value="Genomic_DNA"/>
</dbReference>
<evidence type="ECO:0000256" key="2">
    <source>
        <dbReference type="ARBA" id="ARBA00022669"/>
    </source>
</evidence>
<keyword evidence="12" id="KW-1185">Reference proteome</keyword>
<feature type="chain" id="PRO_5024354447" description="Chitin-binding type-1 domain-containing protein" evidence="9">
    <location>
        <begin position="19"/>
        <end position="434"/>
    </location>
</feature>
<dbReference type="Gene3D" id="3.30.60.10">
    <property type="entry name" value="Endochitinase-like"/>
    <property type="match status" value="3"/>
</dbReference>
<gene>
    <name evidence="11" type="ORF">EYC84_003042</name>
</gene>
<dbReference type="Pfam" id="PF01522">
    <property type="entry name" value="Polysacc_deac_1"/>
    <property type="match status" value="1"/>
</dbReference>
<dbReference type="GO" id="GO:0008061">
    <property type="term" value="F:chitin binding"/>
    <property type="evidence" value="ECO:0007669"/>
    <property type="project" value="UniProtKB-UniRule"/>
</dbReference>
<evidence type="ECO:0000256" key="3">
    <source>
        <dbReference type="ARBA" id="ARBA00022723"/>
    </source>
</evidence>
<dbReference type="InterPro" id="IPR036861">
    <property type="entry name" value="Endochitinase-like_sf"/>
</dbReference>
<keyword evidence="2 8" id="KW-0147">Chitin-binding</keyword>
<organism evidence="11 12">
    <name type="scientific">Monilinia fructicola</name>
    <name type="common">Brown rot fungus</name>
    <name type="synonym">Ciboria fructicola</name>
    <dbReference type="NCBI Taxonomy" id="38448"/>
    <lineage>
        <taxon>Eukaryota</taxon>
        <taxon>Fungi</taxon>
        <taxon>Dikarya</taxon>
        <taxon>Ascomycota</taxon>
        <taxon>Pezizomycotina</taxon>
        <taxon>Leotiomycetes</taxon>
        <taxon>Helotiales</taxon>
        <taxon>Sclerotiniaceae</taxon>
        <taxon>Monilinia</taxon>
    </lineage>
</organism>
<keyword evidence="7" id="KW-0170">Cobalt</keyword>
<keyword evidence="6" id="KW-0119">Carbohydrate metabolism</keyword>
<name>A0A5M9JT50_MONFR</name>
<dbReference type="SMART" id="SM00270">
    <property type="entry name" value="ChtBD1"/>
    <property type="match status" value="3"/>
</dbReference>
<feature type="signal peptide" evidence="9">
    <location>
        <begin position="1"/>
        <end position="18"/>
    </location>
</feature>
<comment type="caution">
    <text evidence="11">The sequence shown here is derived from an EMBL/GenBank/DDBJ whole genome shotgun (WGS) entry which is preliminary data.</text>
</comment>
<keyword evidence="4 9" id="KW-0732">Signal</keyword>
<feature type="domain" description="Chitin-binding type-1" evidence="10">
    <location>
        <begin position="317"/>
        <end position="361"/>
    </location>
</feature>
<evidence type="ECO:0000259" key="10">
    <source>
        <dbReference type="PROSITE" id="PS50941"/>
    </source>
</evidence>
<evidence type="ECO:0000256" key="1">
    <source>
        <dbReference type="ARBA" id="ARBA00001941"/>
    </source>
</evidence>
<dbReference type="PROSITE" id="PS50941">
    <property type="entry name" value="CHIT_BIND_I_2"/>
    <property type="match status" value="2"/>
</dbReference>
<feature type="disulfide bond" evidence="8">
    <location>
        <begin position="334"/>
        <end position="348"/>
    </location>
</feature>
<dbReference type="GO" id="GO:0046872">
    <property type="term" value="F:metal ion binding"/>
    <property type="evidence" value="ECO:0007669"/>
    <property type="project" value="UniProtKB-KW"/>
</dbReference>
<dbReference type="GO" id="GO:0016810">
    <property type="term" value="F:hydrolase activity, acting on carbon-nitrogen (but not peptide) bonds"/>
    <property type="evidence" value="ECO:0007669"/>
    <property type="project" value="InterPro"/>
</dbReference>